<evidence type="ECO:0000313" key="3">
    <source>
        <dbReference type="EMBL" id="KFI91058.1"/>
    </source>
</evidence>
<gene>
    <name evidence="3" type="ORF">BSCA_1839</name>
</gene>
<keyword evidence="4" id="KW-1185">Reference proteome</keyword>
<evidence type="ECO:0000256" key="2">
    <source>
        <dbReference type="SAM" id="SignalP"/>
    </source>
</evidence>
<feature type="region of interest" description="Disordered" evidence="1">
    <location>
        <begin position="48"/>
        <end position="71"/>
    </location>
</feature>
<feature type="signal peptide" evidence="2">
    <location>
        <begin position="1"/>
        <end position="27"/>
    </location>
</feature>
<evidence type="ECO:0000313" key="4">
    <source>
        <dbReference type="Proteomes" id="UP000029033"/>
    </source>
</evidence>
<feature type="chain" id="PRO_5001819855" evidence="2">
    <location>
        <begin position="28"/>
        <end position="95"/>
    </location>
</feature>
<name>A0A087D6A8_9BIFI</name>
<organism evidence="3 4">
    <name type="scientific">Bifidobacterium scardovii</name>
    <dbReference type="NCBI Taxonomy" id="158787"/>
    <lineage>
        <taxon>Bacteria</taxon>
        <taxon>Bacillati</taxon>
        <taxon>Actinomycetota</taxon>
        <taxon>Actinomycetes</taxon>
        <taxon>Bifidobacteriales</taxon>
        <taxon>Bifidobacteriaceae</taxon>
        <taxon>Bifidobacterium</taxon>
    </lineage>
</organism>
<keyword evidence="2" id="KW-0732">Signal</keyword>
<feature type="region of interest" description="Disordered" evidence="1">
    <location>
        <begin position="76"/>
        <end position="95"/>
    </location>
</feature>
<dbReference type="GeneID" id="85165817"/>
<evidence type="ECO:0000256" key="1">
    <source>
        <dbReference type="SAM" id="MobiDB-lite"/>
    </source>
</evidence>
<sequence>MGKAFRPMCAVVGTVLLLMAISPQSMAHQDAGVSQREAEPVLDMYVGRLNESSSTTRGRSAPPDDRTERVARDMVDLIERRRMDRPKHVREPQDA</sequence>
<feature type="compositionally biased region" description="Basic and acidic residues" evidence="1">
    <location>
        <begin position="62"/>
        <end position="71"/>
    </location>
</feature>
<comment type="caution">
    <text evidence="3">The sequence shown here is derived from an EMBL/GenBank/DDBJ whole genome shotgun (WGS) entry which is preliminary data.</text>
</comment>
<accession>A0A087D6A8</accession>
<dbReference type="RefSeq" id="WP_033519912.1">
    <property type="nucleotide sequence ID" value="NZ_CAUPKV010000020.1"/>
</dbReference>
<proteinExistence type="predicted"/>
<dbReference type="AlphaFoldDB" id="A0A087D6A8"/>
<reference evidence="3 4" key="1">
    <citation type="submission" date="2014-03" db="EMBL/GenBank/DDBJ databases">
        <title>Genomics of Bifidobacteria.</title>
        <authorList>
            <person name="Ventura M."/>
            <person name="Milani C."/>
            <person name="Lugli G.A."/>
        </authorList>
    </citation>
    <scope>NUCLEOTIDE SEQUENCE [LARGE SCALE GENOMIC DNA]</scope>
    <source>
        <strain evidence="3 4">LMG 21589</strain>
    </source>
</reference>
<dbReference type="EMBL" id="JGZO01000025">
    <property type="protein sequence ID" value="KFI91058.1"/>
    <property type="molecule type" value="Genomic_DNA"/>
</dbReference>
<dbReference type="Proteomes" id="UP000029033">
    <property type="component" value="Unassembled WGS sequence"/>
</dbReference>
<protein>
    <submittedName>
        <fullName evidence="3">Uncharacterized protein</fullName>
    </submittedName>
</protein>